<reference evidence="2" key="1">
    <citation type="submission" date="2017-12" db="EMBL/GenBank/DDBJ databases">
        <title>Gene loss provides genomic basis for host adaptation in cereal stripe rust fungi.</title>
        <authorList>
            <person name="Xia C."/>
        </authorList>
    </citation>
    <scope>NUCLEOTIDE SEQUENCE [LARGE SCALE GENOMIC DNA]</scope>
    <source>
        <strain evidence="2">93-210</strain>
    </source>
</reference>
<dbReference type="VEuPathDB" id="FungiDB:PSTT_04779"/>
<comment type="caution">
    <text evidence="2">The sequence shown here is derived from an EMBL/GenBank/DDBJ whole genome shotgun (WGS) entry which is preliminary data.</text>
</comment>
<accession>A0A2S4VRM5</accession>
<feature type="region of interest" description="Disordered" evidence="1">
    <location>
        <begin position="6"/>
        <end position="29"/>
    </location>
</feature>
<evidence type="ECO:0000313" key="3">
    <source>
        <dbReference type="Proteomes" id="UP000239156"/>
    </source>
</evidence>
<feature type="compositionally biased region" description="Polar residues" evidence="1">
    <location>
        <begin position="9"/>
        <end position="29"/>
    </location>
</feature>
<dbReference type="EMBL" id="PKSL01000034">
    <property type="protein sequence ID" value="POW12030.1"/>
    <property type="molecule type" value="Genomic_DNA"/>
</dbReference>
<proteinExistence type="predicted"/>
<keyword evidence="3" id="KW-1185">Reference proteome</keyword>
<dbReference type="Proteomes" id="UP000239156">
    <property type="component" value="Unassembled WGS sequence"/>
</dbReference>
<organism evidence="2 3">
    <name type="scientific">Puccinia striiformis</name>
    <dbReference type="NCBI Taxonomy" id="27350"/>
    <lineage>
        <taxon>Eukaryota</taxon>
        <taxon>Fungi</taxon>
        <taxon>Dikarya</taxon>
        <taxon>Basidiomycota</taxon>
        <taxon>Pucciniomycotina</taxon>
        <taxon>Pucciniomycetes</taxon>
        <taxon>Pucciniales</taxon>
        <taxon>Pucciniaceae</taxon>
        <taxon>Puccinia</taxon>
    </lineage>
</organism>
<protein>
    <submittedName>
        <fullName evidence="2">Uncharacterized protein</fullName>
    </submittedName>
</protein>
<dbReference type="AlphaFoldDB" id="A0A2S4VRM5"/>
<gene>
    <name evidence="2" type="ORF">PSTT_04779</name>
</gene>
<evidence type="ECO:0000256" key="1">
    <source>
        <dbReference type="SAM" id="MobiDB-lite"/>
    </source>
</evidence>
<sequence length="210" mass="23210">MPLVILDTKSIQRTNDHPSLSNQNQPTSLKHVQSVSQATTIKPVAKPSQPLPLQMCQLHSTQTSTKIIPPVSLCLIPIRTFFGTLAKPSNSHVDLQSDQRINPTTHVSLNTPNLIHSPLGSIKKCVTSIKDGTQEPSAIALSDPYQYTLRDKPPLKTNYHPKEWVPLPLNETPGSSRKAWKPLLLLEIETPSVLAKATPTKQKKHGWPSH</sequence>
<evidence type="ECO:0000313" key="2">
    <source>
        <dbReference type="EMBL" id="POW12030.1"/>
    </source>
</evidence>
<name>A0A2S4VRM5_9BASI</name>
<dbReference type="VEuPathDB" id="FungiDB:PSHT_03227"/>